<dbReference type="Proteomes" id="UP000759131">
    <property type="component" value="Unassembled WGS sequence"/>
</dbReference>
<comment type="pathway">
    <text evidence="5 9">Carbohydrate metabolism; galactose metabolism.</text>
</comment>
<dbReference type="AlphaFoldDB" id="A0A7R9KQT8"/>
<keyword evidence="8 9" id="KW-0413">Isomerase</keyword>
<comment type="subunit">
    <text evidence="9">Homodimer.</text>
</comment>
<sequence length="397" mass="43769">MTGGVVFVTGAAGYVGSHCVLELLKSGYDVVGVDNCSNAVIDDETNGLVTNGNKQTGHPLPESLRRVEQIVGKKLKSFYKVDICDEKTIDGIFAANKFDAVIHFAALKAVGESCQIPLAYYRNNVGGTVTLLDIMKRNGVKKFIFSSSATVYGTAEYLPIDEKHPTGRNCTNPYGKTKYFIEEVLKDLSVSEKGWSIASLRYFNPVGAHESGEIGEDPQGVPNNLMPYLCQVAVQRRPYLNVFGNDFKTTDGTGVRDYIHIMDLARGHVVTLSKMLEQNWNGWHVFNLGAGRGYSVLDVIHAFEESTGARVPYKIVDRRLGDIDELWADVQKANDKLNWKAELTLKDMCAHSWKWQSKNPMGYQTCEVIPKKNGTSNGQSTNGINGNGIKTLNGNKN</sequence>
<dbReference type="InterPro" id="IPR016040">
    <property type="entry name" value="NAD(P)-bd_dom"/>
</dbReference>
<dbReference type="GO" id="GO:0003974">
    <property type="term" value="F:UDP-N-acetylglucosamine 4-epimerase activity"/>
    <property type="evidence" value="ECO:0007669"/>
    <property type="project" value="UniProtKB-EC"/>
</dbReference>
<dbReference type="Gene3D" id="3.90.25.10">
    <property type="entry name" value="UDP-galactose 4-epimerase, domain 1"/>
    <property type="match status" value="1"/>
</dbReference>
<evidence type="ECO:0000256" key="4">
    <source>
        <dbReference type="ARBA" id="ARBA00002760"/>
    </source>
</evidence>
<evidence type="ECO:0000256" key="6">
    <source>
        <dbReference type="ARBA" id="ARBA00023027"/>
    </source>
</evidence>
<dbReference type="GO" id="GO:0003978">
    <property type="term" value="F:UDP-glucose 4-epimerase activity"/>
    <property type="evidence" value="ECO:0007669"/>
    <property type="project" value="UniProtKB-UniRule"/>
</dbReference>
<dbReference type="Gene3D" id="3.40.50.720">
    <property type="entry name" value="NAD(P)-binding Rossmann-like Domain"/>
    <property type="match status" value="1"/>
</dbReference>
<dbReference type="InterPro" id="IPR036291">
    <property type="entry name" value="NAD(P)-bd_dom_sf"/>
</dbReference>
<keyword evidence="13" id="KW-1185">Reference proteome</keyword>
<dbReference type="GO" id="GO:0005829">
    <property type="term" value="C:cytosol"/>
    <property type="evidence" value="ECO:0007669"/>
    <property type="project" value="TreeGrafter"/>
</dbReference>
<keyword evidence="9" id="KW-0119">Carbohydrate metabolism</keyword>
<comment type="catalytic activity">
    <reaction evidence="2 9">
        <text>UDP-alpha-D-glucose = UDP-alpha-D-galactose</text>
        <dbReference type="Rhea" id="RHEA:22168"/>
        <dbReference type="ChEBI" id="CHEBI:58885"/>
        <dbReference type="ChEBI" id="CHEBI:66914"/>
        <dbReference type="EC" id="5.1.3.2"/>
    </reaction>
</comment>
<comment type="cofactor">
    <cofactor evidence="3 9">
        <name>NAD(+)</name>
        <dbReference type="ChEBI" id="CHEBI:57540"/>
    </cofactor>
</comment>
<dbReference type="EMBL" id="OC858519">
    <property type="protein sequence ID" value="CAD7626568.1"/>
    <property type="molecule type" value="Genomic_DNA"/>
</dbReference>
<accession>A0A7R9KQT8</accession>
<name>A0A7R9KQT8_9ACAR</name>
<feature type="domain" description="NAD(P)-binding" evidence="11">
    <location>
        <begin position="7"/>
        <end position="350"/>
    </location>
</feature>
<dbReference type="Pfam" id="PF16363">
    <property type="entry name" value="GDP_Man_Dehyd"/>
    <property type="match status" value="1"/>
</dbReference>
<evidence type="ECO:0000256" key="2">
    <source>
        <dbReference type="ARBA" id="ARBA00000083"/>
    </source>
</evidence>
<comment type="similarity">
    <text evidence="9">Belongs to the NAD(P)-dependent epimerase/dehydratase family.</text>
</comment>
<dbReference type="SUPFAM" id="SSF51735">
    <property type="entry name" value="NAD(P)-binding Rossmann-fold domains"/>
    <property type="match status" value="1"/>
</dbReference>
<dbReference type="NCBIfam" id="TIGR01179">
    <property type="entry name" value="galE"/>
    <property type="match status" value="1"/>
</dbReference>
<comment type="catalytic activity">
    <reaction evidence="1">
        <text>UDP-N-acetyl-alpha-D-glucosamine = UDP-N-acetyl-alpha-D-galactosamine</text>
        <dbReference type="Rhea" id="RHEA:20517"/>
        <dbReference type="ChEBI" id="CHEBI:57705"/>
        <dbReference type="ChEBI" id="CHEBI:67138"/>
        <dbReference type="EC" id="5.1.3.7"/>
    </reaction>
</comment>
<evidence type="ECO:0000313" key="13">
    <source>
        <dbReference type="Proteomes" id="UP000759131"/>
    </source>
</evidence>
<dbReference type="UniPathway" id="UPA00214"/>
<reference evidence="12" key="1">
    <citation type="submission" date="2020-11" db="EMBL/GenBank/DDBJ databases">
        <authorList>
            <person name="Tran Van P."/>
        </authorList>
    </citation>
    <scope>NUCLEOTIDE SEQUENCE</scope>
</reference>
<keyword evidence="6 9" id="KW-0520">NAD</keyword>
<comment type="function">
    <text evidence="4">Catalyzes two distinct but analogous reactions: the reversible epimerization of UDP-glucose to UDP-galactose and the reversible epimerization of UDP-N-acetylglucosamine to UDP-N-acetylgalactosamine. The reaction with UDP-Gal plays a critical role in the Leloir pathway of galactose catabolism in which galactose is converted to the glycolytic intermediate glucose 6-phosphate. It contributes to the catabolism of dietary galactose and enables the endogenous biosynthesis of both UDP-Gal and UDP-GalNAc when exogenous sources are limited. Both UDP-sugar interconversions are important in the synthesis of glycoproteins and glycolipids.</text>
</comment>
<dbReference type="OrthoDB" id="9402762at2759"/>
<dbReference type="EMBL" id="CAJPIZ010003944">
    <property type="protein sequence ID" value="CAG2106998.1"/>
    <property type="molecule type" value="Genomic_DNA"/>
</dbReference>
<dbReference type="CDD" id="cd05247">
    <property type="entry name" value="UDP_G4E_1_SDR_e"/>
    <property type="match status" value="1"/>
</dbReference>
<evidence type="ECO:0000259" key="11">
    <source>
        <dbReference type="Pfam" id="PF16363"/>
    </source>
</evidence>
<dbReference type="GO" id="GO:0033499">
    <property type="term" value="P:galactose catabolic process via UDP-galactose, Leloir pathway"/>
    <property type="evidence" value="ECO:0007669"/>
    <property type="project" value="TreeGrafter"/>
</dbReference>
<evidence type="ECO:0000256" key="1">
    <source>
        <dbReference type="ARBA" id="ARBA00000014"/>
    </source>
</evidence>
<evidence type="ECO:0000256" key="9">
    <source>
        <dbReference type="RuleBase" id="RU366046"/>
    </source>
</evidence>
<gene>
    <name evidence="12" type="ORF">OSB1V03_LOCUS7001</name>
</gene>
<dbReference type="NCBIfam" id="NF007956">
    <property type="entry name" value="PRK10675.1"/>
    <property type="match status" value="1"/>
</dbReference>
<proteinExistence type="inferred from homology"/>
<keyword evidence="7" id="KW-0299">Galactose metabolism</keyword>
<protein>
    <recommendedName>
        <fullName evidence="9">UDP-glucose 4-epimerase</fullName>
        <ecNumber evidence="9">5.1.3.2</ecNumber>
    </recommendedName>
</protein>
<dbReference type="PANTHER" id="PTHR43725">
    <property type="entry name" value="UDP-GLUCOSE 4-EPIMERASE"/>
    <property type="match status" value="1"/>
</dbReference>
<evidence type="ECO:0000256" key="7">
    <source>
        <dbReference type="ARBA" id="ARBA00023144"/>
    </source>
</evidence>
<dbReference type="InterPro" id="IPR005886">
    <property type="entry name" value="UDP_G4E"/>
</dbReference>
<dbReference type="PANTHER" id="PTHR43725:SF47">
    <property type="entry name" value="UDP-GLUCOSE 4-EPIMERASE"/>
    <property type="match status" value="1"/>
</dbReference>
<evidence type="ECO:0000313" key="12">
    <source>
        <dbReference type="EMBL" id="CAD7626568.1"/>
    </source>
</evidence>
<feature type="region of interest" description="Disordered" evidence="10">
    <location>
        <begin position="374"/>
        <end position="397"/>
    </location>
</feature>
<evidence type="ECO:0000256" key="10">
    <source>
        <dbReference type="SAM" id="MobiDB-lite"/>
    </source>
</evidence>
<organism evidence="12">
    <name type="scientific">Medioppia subpectinata</name>
    <dbReference type="NCBI Taxonomy" id="1979941"/>
    <lineage>
        <taxon>Eukaryota</taxon>
        <taxon>Metazoa</taxon>
        <taxon>Ecdysozoa</taxon>
        <taxon>Arthropoda</taxon>
        <taxon>Chelicerata</taxon>
        <taxon>Arachnida</taxon>
        <taxon>Acari</taxon>
        <taxon>Acariformes</taxon>
        <taxon>Sarcoptiformes</taxon>
        <taxon>Oribatida</taxon>
        <taxon>Brachypylina</taxon>
        <taxon>Oppioidea</taxon>
        <taxon>Oppiidae</taxon>
        <taxon>Medioppia</taxon>
    </lineage>
</organism>
<dbReference type="EC" id="5.1.3.2" evidence="9"/>
<evidence type="ECO:0000256" key="3">
    <source>
        <dbReference type="ARBA" id="ARBA00001911"/>
    </source>
</evidence>
<evidence type="ECO:0000256" key="5">
    <source>
        <dbReference type="ARBA" id="ARBA00004947"/>
    </source>
</evidence>
<evidence type="ECO:0000256" key="8">
    <source>
        <dbReference type="ARBA" id="ARBA00023235"/>
    </source>
</evidence>